<comment type="similarity">
    <text evidence="4">Belongs to the HepT RNase toxin family.</text>
</comment>
<dbReference type="InterPro" id="IPR052379">
    <property type="entry name" value="Type_VII_TA_RNase"/>
</dbReference>
<evidence type="ECO:0000256" key="2">
    <source>
        <dbReference type="ARBA" id="ARBA00022722"/>
    </source>
</evidence>
<sequence length="148" mass="17336">MYFVDGKLMEKRLSYLESMIEEFSKMKLPETSESELALERMCHMMIEVMMDIGNQMIDGFIMRDPGSYEDIIHILVDEKVLSKDEGKGLETLIPWRKELIHHYIDLNTADLYHSFRKQSSTLLQFPGKIRKYVENELGPVSAFLPNKE</sequence>
<evidence type="ECO:0000256" key="1">
    <source>
        <dbReference type="ARBA" id="ARBA00022649"/>
    </source>
</evidence>
<dbReference type="InterPro" id="IPR037038">
    <property type="entry name" value="HepT-like_sf"/>
</dbReference>
<dbReference type="Proteomes" id="UP000248214">
    <property type="component" value="Unassembled WGS sequence"/>
</dbReference>
<evidence type="ECO:0000313" key="6">
    <source>
        <dbReference type="Proteomes" id="UP000248214"/>
    </source>
</evidence>
<comment type="caution">
    <text evidence="5">The sequence shown here is derived from an EMBL/GenBank/DDBJ whole genome shotgun (WGS) entry which is preliminary data.</text>
</comment>
<dbReference type="GO" id="GO:0004540">
    <property type="term" value="F:RNA nuclease activity"/>
    <property type="evidence" value="ECO:0007669"/>
    <property type="project" value="InterPro"/>
</dbReference>
<dbReference type="PANTHER" id="PTHR33397:SF5">
    <property type="entry name" value="RNASE YUTE-RELATED"/>
    <property type="match status" value="1"/>
</dbReference>
<reference evidence="5 6" key="1">
    <citation type="submission" date="2017-10" db="EMBL/GenBank/DDBJ databases">
        <title>Bacillus sp. nov., a halophilic bacterium isolated from a Keqin Lake.</title>
        <authorList>
            <person name="Wang H."/>
        </authorList>
    </citation>
    <scope>NUCLEOTIDE SEQUENCE [LARGE SCALE GENOMIC DNA]</scope>
    <source>
        <strain evidence="5 6">KQ-12</strain>
    </source>
</reference>
<evidence type="ECO:0000256" key="3">
    <source>
        <dbReference type="ARBA" id="ARBA00022801"/>
    </source>
</evidence>
<name>A0A323TE36_9BACI</name>
<keyword evidence="1" id="KW-1277">Toxin-antitoxin system</keyword>
<proteinExistence type="inferred from homology"/>
<accession>A0A323TE36</accession>
<dbReference type="AlphaFoldDB" id="A0A323TE36"/>
<dbReference type="OrthoDB" id="2375467at2"/>
<organism evidence="5 6">
    <name type="scientific">Salipaludibacillus keqinensis</name>
    <dbReference type="NCBI Taxonomy" id="2045207"/>
    <lineage>
        <taxon>Bacteria</taxon>
        <taxon>Bacillati</taxon>
        <taxon>Bacillota</taxon>
        <taxon>Bacilli</taxon>
        <taxon>Bacillales</taxon>
        <taxon>Bacillaceae</taxon>
    </lineage>
</organism>
<dbReference type="RefSeq" id="WP_110610464.1">
    <property type="nucleotide sequence ID" value="NZ_PDOD01000003.1"/>
</dbReference>
<dbReference type="GO" id="GO:0110001">
    <property type="term" value="C:toxin-antitoxin complex"/>
    <property type="evidence" value="ECO:0007669"/>
    <property type="project" value="InterPro"/>
</dbReference>
<dbReference type="Pfam" id="PF01934">
    <property type="entry name" value="HepT-like"/>
    <property type="match status" value="1"/>
</dbReference>
<dbReference type="PANTHER" id="PTHR33397">
    <property type="entry name" value="UPF0331 PROTEIN YUTE"/>
    <property type="match status" value="1"/>
</dbReference>
<evidence type="ECO:0000256" key="4">
    <source>
        <dbReference type="ARBA" id="ARBA00024207"/>
    </source>
</evidence>
<keyword evidence="2" id="KW-0540">Nuclease</keyword>
<dbReference type="EMBL" id="PDOD01000003">
    <property type="protein sequence ID" value="PYZ92916.1"/>
    <property type="molecule type" value="Genomic_DNA"/>
</dbReference>
<keyword evidence="3" id="KW-0378">Hydrolase</keyword>
<dbReference type="Gene3D" id="1.20.120.580">
    <property type="entry name" value="bsu32300-like"/>
    <property type="match status" value="1"/>
</dbReference>
<gene>
    <name evidence="5" type="ORF">CR194_14855</name>
</gene>
<protein>
    <recommendedName>
        <fullName evidence="7">DUF86 domain-containing protein</fullName>
    </recommendedName>
</protein>
<evidence type="ECO:0000313" key="5">
    <source>
        <dbReference type="EMBL" id="PYZ92916.1"/>
    </source>
</evidence>
<dbReference type="GO" id="GO:0016787">
    <property type="term" value="F:hydrolase activity"/>
    <property type="evidence" value="ECO:0007669"/>
    <property type="project" value="UniProtKB-KW"/>
</dbReference>
<evidence type="ECO:0008006" key="7">
    <source>
        <dbReference type="Google" id="ProtNLM"/>
    </source>
</evidence>
<dbReference type="InterPro" id="IPR008201">
    <property type="entry name" value="HepT-like"/>
</dbReference>
<keyword evidence="6" id="KW-1185">Reference proteome</keyword>